<dbReference type="GO" id="GO:0032259">
    <property type="term" value="P:methylation"/>
    <property type="evidence" value="ECO:0007669"/>
    <property type="project" value="UniProtKB-KW"/>
</dbReference>
<keyword evidence="4" id="KW-0949">S-adenosyl-L-methionine</keyword>
<evidence type="ECO:0000256" key="3">
    <source>
        <dbReference type="ARBA" id="ARBA00022679"/>
    </source>
</evidence>
<evidence type="ECO:0000256" key="1">
    <source>
        <dbReference type="ARBA" id="ARBA00022553"/>
    </source>
</evidence>
<comment type="caution">
    <text evidence="5">The sequence shown here is derived from an EMBL/GenBank/DDBJ whole genome shotgun (WGS) entry which is preliminary data.</text>
</comment>
<protein>
    <submittedName>
        <fullName evidence="5">SAM-dependent methyltransferase</fullName>
    </submittedName>
</protein>
<keyword evidence="6" id="KW-1185">Reference proteome</keyword>
<proteinExistence type="predicted"/>
<keyword evidence="1" id="KW-0597">Phosphoprotein</keyword>
<dbReference type="Gene3D" id="3.40.50.150">
    <property type="entry name" value="Vaccinia Virus protein VP39"/>
    <property type="match status" value="1"/>
</dbReference>
<dbReference type="EMBL" id="JADKYU010000510">
    <property type="protein sequence ID" value="MBF4984644.1"/>
    <property type="molecule type" value="Genomic_DNA"/>
</dbReference>
<dbReference type="InterPro" id="IPR029063">
    <property type="entry name" value="SAM-dependent_MTases_sf"/>
</dbReference>
<dbReference type="Pfam" id="PF05724">
    <property type="entry name" value="TPMT"/>
    <property type="match status" value="1"/>
</dbReference>
<dbReference type="PANTHER" id="PTHR32183:SF6">
    <property type="entry name" value="CYSTEINE SULFINATE DESULFINASE_CYSTEINE DESULFURASE AND RELATED ENZYMES"/>
    <property type="match status" value="1"/>
</dbReference>
<dbReference type="Proteomes" id="UP001194729">
    <property type="component" value="Unassembled WGS sequence"/>
</dbReference>
<dbReference type="PANTHER" id="PTHR32183">
    <property type="match status" value="1"/>
</dbReference>
<sequence length="193" mass="22486">MPLNKQYWEDRYKNNSTGWDLGIISTPIKEYVNQLENKNSKILIPGAGNAHEATYLVKNGFKNIFILDIALSPLKFAKQRSKLPEEHLIQQDFFDHKGSYDLIIEQTFFCALEPRFRESYVKKIHMLLRDQGCLIGVLFNFENNLSSPPFGGSINEYLNLFEPYFEIVTMEPCNNSVIERQGKEIFIKLKKKK</sequence>
<reference evidence="5 6" key="1">
    <citation type="submission" date="2020-11" db="EMBL/GenBank/DDBJ databases">
        <title>P. mediterranea TC4 genome.</title>
        <authorList>
            <person name="Molmeret M."/>
        </authorList>
    </citation>
    <scope>NUCLEOTIDE SEQUENCE [LARGE SCALE GENOMIC DNA]</scope>
    <source>
        <strain evidence="5 6">TC4</strain>
    </source>
</reference>
<name>A0ABS0A5Q5_9FLAO</name>
<accession>A0ABS0A5Q5</accession>
<keyword evidence="2 5" id="KW-0489">Methyltransferase</keyword>
<dbReference type="SUPFAM" id="SSF53335">
    <property type="entry name" value="S-adenosyl-L-methionine-dependent methyltransferases"/>
    <property type="match status" value="1"/>
</dbReference>
<evidence type="ECO:0000256" key="2">
    <source>
        <dbReference type="ARBA" id="ARBA00022603"/>
    </source>
</evidence>
<dbReference type="CDD" id="cd02440">
    <property type="entry name" value="AdoMet_MTases"/>
    <property type="match status" value="1"/>
</dbReference>
<dbReference type="PROSITE" id="PS51585">
    <property type="entry name" value="SAM_MT_TPMT"/>
    <property type="match status" value="1"/>
</dbReference>
<dbReference type="InterPro" id="IPR008854">
    <property type="entry name" value="TPMT"/>
</dbReference>
<evidence type="ECO:0000256" key="4">
    <source>
        <dbReference type="ARBA" id="ARBA00022691"/>
    </source>
</evidence>
<organism evidence="5 6">
    <name type="scientific">Nonlabens mediterrranea</name>
    <dbReference type="NCBI Taxonomy" id="1419947"/>
    <lineage>
        <taxon>Bacteria</taxon>
        <taxon>Pseudomonadati</taxon>
        <taxon>Bacteroidota</taxon>
        <taxon>Flavobacteriia</taxon>
        <taxon>Flavobacteriales</taxon>
        <taxon>Flavobacteriaceae</taxon>
        <taxon>Nonlabens</taxon>
    </lineage>
</organism>
<dbReference type="GO" id="GO:0008168">
    <property type="term" value="F:methyltransferase activity"/>
    <property type="evidence" value="ECO:0007669"/>
    <property type="project" value="UniProtKB-KW"/>
</dbReference>
<evidence type="ECO:0000313" key="6">
    <source>
        <dbReference type="Proteomes" id="UP001194729"/>
    </source>
</evidence>
<gene>
    <name evidence="5" type="ORF">FNJ87_09990</name>
</gene>
<keyword evidence="3" id="KW-0808">Transferase</keyword>
<evidence type="ECO:0000313" key="5">
    <source>
        <dbReference type="EMBL" id="MBF4984644.1"/>
    </source>
</evidence>